<dbReference type="Pfam" id="PF09796">
    <property type="entry name" value="QCR10"/>
    <property type="match status" value="1"/>
</dbReference>
<reference evidence="1 2" key="1">
    <citation type="submission" date="2014-02" db="EMBL/GenBank/DDBJ databases">
        <title>The genome sequence of Colletotrichum salicis CBS 607.94.</title>
        <authorList>
            <person name="Baroncelli R."/>
            <person name="Thon M.R."/>
        </authorList>
    </citation>
    <scope>NUCLEOTIDE SEQUENCE [LARGE SCALE GENOMIC DNA]</scope>
    <source>
        <strain evidence="1 2">CBS 607.94</strain>
    </source>
</reference>
<keyword evidence="2" id="KW-1185">Reference proteome</keyword>
<accession>A0A135UZL8</accession>
<evidence type="ECO:0000313" key="2">
    <source>
        <dbReference type="Proteomes" id="UP000070121"/>
    </source>
</evidence>
<dbReference type="AlphaFoldDB" id="A0A135UZL8"/>
<organism evidence="1 2">
    <name type="scientific">Colletotrichum salicis</name>
    <dbReference type="NCBI Taxonomy" id="1209931"/>
    <lineage>
        <taxon>Eukaryota</taxon>
        <taxon>Fungi</taxon>
        <taxon>Dikarya</taxon>
        <taxon>Ascomycota</taxon>
        <taxon>Pezizomycotina</taxon>
        <taxon>Sordariomycetes</taxon>
        <taxon>Hypocreomycetidae</taxon>
        <taxon>Glomerellales</taxon>
        <taxon>Glomerellaceae</taxon>
        <taxon>Colletotrichum</taxon>
        <taxon>Colletotrichum acutatum species complex</taxon>
    </lineage>
</organism>
<comment type="caution">
    <text evidence="1">The sequence shown here is derived from an EMBL/GenBank/DDBJ whole genome shotgun (WGS) entry which is preliminary data.</text>
</comment>
<dbReference type="Proteomes" id="UP000070121">
    <property type="component" value="Unassembled WGS sequence"/>
</dbReference>
<dbReference type="GO" id="GO:0005739">
    <property type="term" value="C:mitochondrion"/>
    <property type="evidence" value="ECO:0007669"/>
    <property type="project" value="GOC"/>
</dbReference>
<dbReference type="OrthoDB" id="2391627at2759"/>
<protein>
    <submittedName>
        <fullName evidence="1">Uncharacterized protein</fullName>
    </submittedName>
</protein>
<dbReference type="PANTHER" id="PTHR28254">
    <property type="entry name" value="CYTOCHROME B-C1 COMPLEX SUBUNIT 10"/>
    <property type="match status" value="1"/>
</dbReference>
<name>A0A135UZL8_9PEZI</name>
<dbReference type="PANTHER" id="PTHR28254:SF1">
    <property type="entry name" value="CYTOCHROME B-C1 COMPLEX SUBUNIT 10, MITOCHONDRIAL"/>
    <property type="match status" value="1"/>
</dbReference>
<dbReference type="InterPro" id="IPR019182">
    <property type="entry name" value="Cytochrome_b-c1_su10_fun"/>
</dbReference>
<dbReference type="EMBL" id="JFFI01000801">
    <property type="protein sequence ID" value="KXH65836.1"/>
    <property type="molecule type" value="Genomic_DNA"/>
</dbReference>
<sequence length="91" mass="9588">MPSPARVGTLYPAFRSKFGPKYNTIPNVGGWTIASVVKLGTRAAGFGATAGIAALFYTSGIPRIQNDILIKIPIIGPKFAKEVPPASDNPF</sequence>
<proteinExistence type="predicted"/>
<dbReference type="STRING" id="1209931.A0A135UZL8"/>
<gene>
    <name evidence="1" type="ORF">CSAL01_03769</name>
</gene>
<evidence type="ECO:0000313" key="1">
    <source>
        <dbReference type="EMBL" id="KXH65836.1"/>
    </source>
</evidence>
<dbReference type="GO" id="GO:0006122">
    <property type="term" value="P:mitochondrial electron transport, ubiquinol to cytochrome c"/>
    <property type="evidence" value="ECO:0007669"/>
    <property type="project" value="InterPro"/>
</dbReference>